<reference evidence="8 9" key="2">
    <citation type="submission" date="2017-04" db="EMBL/GenBank/DDBJ databases">
        <title>CpG methylation of centromeres and impact of large insertions on vertebrate speciation.</title>
        <authorList>
            <person name="Ichikawa K."/>
            <person name="Yoshimura J."/>
            <person name="Morishita S."/>
        </authorList>
    </citation>
    <scope>NUCLEOTIDE SEQUENCE</scope>
    <source>
        <strain evidence="8 9">HSOK</strain>
    </source>
</reference>
<dbReference type="SUPFAM" id="SSF47954">
    <property type="entry name" value="Cyclin-like"/>
    <property type="match status" value="2"/>
</dbReference>
<dbReference type="InterPro" id="IPR043198">
    <property type="entry name" value="Cyclin/Ssn8"/>
</dbReference>
<evidence type="ECO:0000256" key="1">
    <source>
        <dbReference type="ARBA" id="ARBA00010390"/>
    </source>
</evidence>
<reference evidence="8" key="3">
    <citation type="submission" date="2025-08" db="UniProtKB">
        <authorList>
            <consortium name="Ensembl"/>
        </authorList>
    </citation>
    <scope>IDENTIFICATION</scope>
    <source>
        <strain evidence="8">HSOK</strain>
    </source>
</reference>
<dbReference type="InterPro" id="IPR013763">
    <property type="entry name" value="Cyclin-like_dom"/>
</dbReference>
<dbReference type="GO" id="GO:0006357">
    <property type="term" value="P:regulation of transcription by RNA polymerase II"/>
    <property type="evidence" value="ECO:0007669"/>
    <property type="project" value="InterPro"/>
</dbReference>
<name>A0A3P9I352_ORYLA</name>
<evidence type="ECO:0000313" key="8">
    <source>
        <dbReference type="Ensembl" id="ENSORLP00015014304.1"/>
    </source>
</evidence>
<comment type="function">
    <text evidence="5">May be an activating cyclin for the cyclin-associated kinase CDK10.</text>
</comment>
<evidence type="ECO:0000256" key="2">
    <source>
        <dbReference type="ARBA" id="ARBA00019501"/>
    </source>
</evidence>
<dbReference type="InterPro" id="IPR036915">
    <property type="entry name" value="Cyclin-like_sf"/>
</dbReference>
<dbReference type="InterPro" id="IPR048053">
    <property type="entry name" value="Cyclin-Q_second_cyclin_box"/>
</dbReference>
<sequence length="257" mass="29629">MEGPSRRLSASRDGASKLLERRGSEGDADTETSRDTRTHFRVCRFIMEIGVKLGMHSVPVATACVLYHRFFKRVCLREYEPYLVAMSCVYLAGKVEEQHIRTRDIVNVSHRYFNKGSAPLECDKEFWELRDSVVQCELLILRQLGFHVSIEHPHKYLLHFLLSVKSLVNRHAWSRTPVAETSWALLRDCYHGNMSIRHTPQHIAIATLYLALNSYGVELPVGEKEWWQVLCENVTEADIHAVISDLLKLYDMEAKCV</sequence>
<accession>A0A3P9I352</accession>
<dbReference type="FunFam" id="1.10.472.10:FF:000042">
    <property type="entry name" value="FAM58A isoform 1"/>
    <property type="match status" value="1"/>
</dbReference>
<dbReference type="Proteomes" id="UP000265200">
    <property type="component" value="Chromosome 7"/>
</dbReference>
<dbReference type="PANTHER" id="PTHR10026">
    <property type="entry name" value="CYCLIN"/>
    <property type="match status" value="1"/>
</dbReference>
<proteinExistence type="inferred from homology"/>
<dbReference type="FunFam" id="1.10.472.10:FF:000179">
    <property type="entry name" value="Cyclin Q"/>
    <property type="match status" value="1"/>
</dbReference>
<evidence type="ECO:0000256" key="4">
    <source>
        <dbReference type="ARBA" id="ARBA00032419"/>
    </source>
</evidence>
<dbReference type="SMART" id="SM00385">
    <property type="entry name" value="CYCLIN"/>
    <property type="match status" value="1"/>
</dbReference>
<dbReference type="GO" id="GO:0016538">
    <property type="term" value="F:cyclin-dependent protein serine/threonine kinase regulator activity"/>
    <property type="evidence" value="ECO:0007669"/>
    <property type="project" value="InterPro"/>
</dbReference>
<feature type="domain" description="Cyclin-like" evidence="7">
    <location>
        <begin position="44"/>
        <end position="142"/>
    </location>
</feature>
<dbReference type="CDD" id="cd20534">
    <property type="entry name" value="CYCLIN_CCNM_CCNQ_rpt1"/>
    <property type="match status" value="1"/>
</dbReference>
<dbReference type="CDD" id="cd20535">
    <property type="entry name" value="CYCLIN_CCNM_CCNQ_rpt2"/>
    <property type="match status" value="1"/>
</dbReference>
<dbReference type="Ensembl" id="ENSORLT00015022157.1">
    <property type="protein sequence ID" value="ENSORLP00015014304.1"/>
    <property type="gene ID" value="ENSORLG00015015216.1"/>
</dbReference>
<comment type="similarity">
    <text evidence="1">Belongs to the cyclin family. Cyclin-like FAM58 subfamily.</text>
</comment>
<evidence type="ECO:0000256" key="3">
    <source>
        <dbReference type="ARBA" id="ARBA00023127"/>
    </source>
</evidence>
<dbReference type="AlphaFoldDB" id="A0A3P9I352"/>
<evidence type="ECO:0000256" key="6">
    <source>
        <dbReference type="RuleBase" id="RU000383"/>
    </source>
</evidence>
<dbReference type="Gene3D" id="1.10.472.10">
    <property type="entry name" value="Cyclin-like"/>
    <property type="match status" value="2"/>
</dbReference>
<dbReference type="InterPro" id="IPR048055">
    <property type="entry name" value="Cyclin-Q_first_cyclin_box"/>
</dbReference>
<evidence type="ECO:0000259" key="7">
    <source>
        <dbReference type="SMART" id="SM00385"/>
    </source>
</evidence>
<organism evidence="8 9">
    <name type="scientific">Oryzias latipes</name>
    <name type="common">Japanese rice fish</name>
    <name type="synonym">Japanese killifish</name>
    <dbReference type="NCBI Taxonomy" id="8090"/>
    <lineage>
        <taxon>Eukaryota</taxon>
        <taxon>Metazoa</taxon>
        <taxon>Chordata</taxon>
        <taxon>Craniata</taxon>
        <taxon>Vertebrata</taxon>
        <taxon>Euteleostomi</taxon>
        <taxon>Actinopterygii</taxon>
        <taxon>Neopterygii</taxon>
        <taxon>Teleostei</taxon>
        <taxon>Neoteleostei</taxon>
        <taxon>Acanthomorphata</taxon>
        <taxon>Ovalentaria</taxon>
        <taxon>Atherinomorphae</taxon>
        <taxon>Beloniformes</taxon>
        <taxon>Adrianichthyidae</taxon>
        <taxon>Oryziinae</taxon>
        <taxon>Oryzias</taxon>
    </lineage>
</organism>
<dbReference type="PIRSF" id="PIRSF028758">
    <property type="entry name" value="Cyclin, C/H/G types"/>
    <property type="match status" value="1"/>
</dbReference>
<reference evidence="8" key="4">
    <citation type="submission" date="2025-09" db="UniProtKB">
        <authorList>
            <consortium name="Ensembl"/>
        </authorList>
    </citation>
    <scope>IDENTIFICATION</scope>
    <source>
        <strain evidence="8">HSOK</strain>
    </source>
</reference>
<dbReference type="Pfam" id="PF00134">
    <property type="entry name" value="Cyclin_N"/>
    <property type="match status" value="1"/>
</dbReference>
<protein>
    <recommendedName>
        <fullName evidence="2">Cyclin-Q</fullName>
    </recommendedName>
    <alternativeName>
        <fullName evidence="4">Cyclin-related protein FAM58A</fullName>
    </alternativeName>
</protein>
<evidence type="ECO:0000313" key="9">
    <source>
        <dbReference type="Proteomes" id="UP000265200"/>
    </source>
</evidence>
<keyword evidence="3 6" id="KW-0195">Cyclin</keyword>
<dbReference type="InterPro" id="IPR006671">
    <property type="entry name" value="Cyclin_N"/>
</dbReference>
<evidence type="ECO:0000256" key="5">
    <source>
        <dbReference type="ARBA" id="ARBA00057521"/>
    </source>
</evidence>
<reference key="1">
    <citation type="journal article" date="2007" name="Nature">
        <title>The medaka draft genome and insights into vertebrate genome evolution.</title>
        <authorList>
            <person name="Kasahara M."/>
            <person name="Naruse K."/>
            <person name="Sasaki S."/>
            <person name="Nakatani Y."/>
            <person name="Qu W."/>
            <person name="Ahsan B."/>
            <person name="Yamada T."/>
            <person name="Nagayasu Y."/>
            <person name="Doi K."/>
            <person name="Kasai Y."/>
            <person name="Jindo T."/>
            <person name="Kobayashi D."/>
            <person name="Shimada A."/>
            <person name="Toyoda A."/>
            <person name="Kuroki Y."/>
            <person name="Fujiyama A."/>
            <person name="Sasaki T."/>
            <person name="Shimizu A."/>
            <person name="Asakawa S."/>
            <person name="Shimizu N."/>
            <person name="Hashimoto S."/>
            <person name="Yang J."/>
            <person name="Lee Y."/>
            <person name="Matsushima K."/>
            <person name="Sugano S."/>
            <person name="Sakaizumi M."/>
            <person name="Narita T."/>
            <person name="Ohishi K."/>
            <person name="Haga S."/>
            <person name="Ohta F."/>
            <person name="Nomoto H."/>
            <person name="Nogata K."/>
            <person name="Morishita T."/>
            <person name="Endo T."/>
            <person name="Shin-I T."/>
            <person name="Takeda H."/>
            <person name="Morishita S."/>
            <person name="Kohara Y."/>
        </authorList>
    </citation>
    <scope>NUCLEOTIDE SEQUENCE [LARGE SCALE GENOMIC DNA]</scope>
    <source>
        <strain>Hd-rR</strain>
    </source>
</reference>